<organism evidence="3 4">
    <name type="scientific">Brachybacterium fresconis</name>
    <dbReference type="NCBI Taxonomy" id="173363"/>
    <lineage>
        <taxon>Bacteria</taxon>
        <taxon>Bacillati</taxon>
        <taxon>Actinomycetota</taxon>
        <taxon>Actinomycetes</taxon>
        <taxon>Micrococcales</taxon>
        <taxon>Dermabacteraceae</taxon>
        <taxon>Brachybacterium</taxon>
    </lineage>
</organism>
<reference evidence="3 4" key="1">
    <citation type="submission" date="2021-03" db="EMBL/GenBank/DDBJ databases">
        <title>Sequencing the genomes of 1000 actinobacteria strains.</title>
        <authorList>
            <person name="Klenk H.-P."/>
        </authorList>
    </citation>
    <scope>NUCLEOTIDE SEQUENCE [LARGE SCALE GENOMIC DNA]</scope>
    <source>
        <strain evidence="3 4">DSM 14564</strain>
    </source>
</reference>
<dbReference type="InterPro" id="IPR012338">
    <property type="entry name" value="Beta-lactam/transpept-like"/>
</dbReference>
<dbReference type="EMBL" id="JAGIOC010000001">
    <property type="protein sequence ID" value="MBP2409860.1"/>
    <property type="molecule type" value="Genomic_DNA"/>
</dbReference>
<proteinExistence type="predicted"/>
<gene>
    <name evidence="3" type="ORF">JOF44_002763</name>
</gene>
<feature type="region of interest" description="Disordered" evidence="1">
    <location>
        <begin position="1"/>
        <end position="46"/>
    </location>
</feature>
<dbReference type="Proteomes" id="UP000698222">
    <property type="component" value="Unassembled WGS sequence"/>
</dbReference>
<accession>A0ABS4YMP2</accession>
<dbReference type="PANTHER" id="PTHR46825">
    <property type="entry name" value="D-ALANYL-D-ALANINE-CARBOXYPEPTIDASE/ENDOPEPTIDASE AMPH"/>
    <property type="match status" value="1"/>
</dbReference>
<dbReference type="SUPFAM" id="SSF56601">
    <property type="entry name" value="beta-lactamase/transpeptidase-like"/>
    <property type="match status" value="1"/>
</dbReference>
<dbReference type="Gene3D" id="3.40.710.10">
    <property type="entry name" value="DD-peptidase/beta-lactamase superfamily"/>
    <property type="match status" value="1"/>
</dbReference>
<comment type="caution">
    <text evidence="3">The sequence shown here is derived from an EMBL/GenBank/DDBJ whole genome shotgun (WGS) entry which is preliminary data.</text>
</comment>
<dbReference type="InterPro" id="IPR001466">
    <property type="entry name" value="Beta-lactam-related"/>
</dbReference>
<evidence type="ECO:0000259" key="2">
    <source>
        <dbReference type="Pfam" id="PF00144"/>
    </source>
</evidence>
<protein>
    <submittedName>
        <fullName evidence="3">CubicO group peptidase (Beta-lactamase class C family)</fullName>
    </submittedName>
</protein>
<name>A0ABS4YMP2_9MICO</name>
<evidence type="ECO:0000313" key="4">
    <source>
        <dbReference type="Proteomes" id="UP000698222"/>
    </source>
</evidence>
<evidence type="ECO:0000313" key="3">
    <source>
        <dbReference type="EMBL" id="MBP2409860.1"/>
    </source>
</evidence>
<dbReference type="Pfam" id="PF00144">
    <property type="entry name" value="Beta-lactamase"/>
    <property type="match status" value="1"/>
</dbReference>
<dbReference type="PANTHER" id="PTHR46825:SF7">
    <property type="entry name" value="D-ALANYL-D-ALANINE CARBOXYPEPTIDASE"/>
    <property type="match status" value="1"/>
</dbReference>
<dbReference type="InterPro" id="IPR050491">
    <property type="entry name" value="AmpC-like"/>
</dbReference>
<sequence length="404" mass="41069">MAEHPRPPGPEDSDDAGADAPGSTSPGLEQPPSSAPECPAHTPPRPARRTVLAAGVPGAAAVIGLTALTGPRPARLADPTGDPQLTTALAPHLAGHRHVAVAVLDGSGTTRFGGFGATATREFEIGSVTKTFTGALLAEAVARGEATVDTTVAEVLGAQADASAIADVTFAELTTHTSGLPRLSPDMMLAGWLAALRRKDPYAGRDGDDVIEAALATTPSGRGERSYSNFGVALQGQLLARLANTDYATLLARRVLEPLDLGDTYAPITPAGLRADAPHGHTPTGLRAAPWTMGGSAPAGGIRSTSRDLATYLAAVADGSAPGAAAATEVLLKGEDGERTSMNWFHEDFAGDGSRITWHNGMTGGFAAFVGFDPADGRGIAVLTDTARSVDELGVGVLTGEVVL</sequence>
<evidence type="ECO:0000256" key="1">
    <source>
        <dbReference type="SAM" id="MobiDB-lite"/>
    </source>
</evidence>
<keyword evidence="4" id="KW-1185">Reference proteome</keyword>
<feature type="domain" description="Beta-lactamase-related" evidence="2">
    <location>
        <begin position="95"/>
        <end position="389"/>
    </location>
</feature>
<dbReference type="RefSeq" id="WP_209892568.1">
    <property type="nucleotide sequence ID" value="NZ_BAAAJV010000052.1"/>
</dbReference>